<evidence type="ECO:0000256" key="1">
    <source>
        <dbReference type="SAM" id="Phobius"/>
    </source>
</evidence>
<accession>A0ABP9EJ59</accession>
<evidence type="ECO:0000313" key="2">
    <source>
        <dbReference type="EMBL" id="GAA4878515.1"/>
    </source>
</evidence>
<name>A0ABP9EJ59_9PSEU</name>
<sequence length="313" mass="35163">MVTDNLTPRVSRGQGGIQVLQTVRRLLRAPLRANHGLYWVGGGTLVGLLLIASGWLYEDSSYLSNLLLQVGSAFLLVVPLAALGRLFEKRLQKTEERSISNSQDLRELDSTVGRNLVYREGVHVDHGDGGFEAPTAVLRDQVLDAMKSGILASDGVLVERRSSGEEVWLSGGDDNLVLRRLAPSGQEVGRATWSDDDPLPPWTMLDPQLADDHAISYGYDQDLNSRLQKLVKVVRHGLSGAEYGYLENLVEVVNEQWALTKDGLRSLDRYYFIPLSRLLDTHEDWRAYMGTRGWVNWKKFDEAFSAAERYYDR</sequence>
<protein>
    <submittedName>
        <fullName evidence="2">Uncharacterized protein</fullName>
    </submittedName>
</protein>
<keyword evidence="3" id="KW-1185">Reference proteome</keyword>
<dbReference type="Proteomes" id="UP001500457">
    <property type="component" value="Unassembled WGS sequence"/>
</dbReference>
<reference evidence="3" key="1">
    <citation type="journal article" date="2019" name="Int. J. Syst. Evol. Microbiol.">
        <title>The Global Catalogue of Microorganisms (GCM) 10K type strain sequencing project: providing services to taxonomists for standard genome sequencing and annotation.</title>
        <authorList>
            <consortium name="The Broad Institute Genomics Platform"/>
            <consortium name="The Broad Institute Genome Sequencing Center for Infectious Disease"/>
            <person name="Wu L."/>
            <person name="Ma J."/>
        </authorList>
    </citation>
    <scope>NUCLEOTIDE SEQUENCE [LARGE SCALE GENOMIC DNA]</scope>
    <source>
        <strain evidence="3">JCM 17983</strain>
    </source>
</reference>
<keyword evidence="1" id="KW-0472">Membrane</keyword>
<gene>
    <name evidence="2" type="ORF">GCM10023203_31280</name>
</gene>
<proteinExistence type="predicted"/>
<comment type="caution">
    <text evidence="2">The sequence shown here is derived from an EMBL/GenBank/DDBJ whole genome shotgun (WGS) entry which is preliminary data.</text>
</comment>
<feature type="transmembrane region" description="Helical" evidence="1">
    <location>
        <begin position="36"/>
        <end position="56"/>
    </location>
</feature>
<organism evidence="2 3">
    <name type="scientific">Actinomycetospora straminea</name>
    <dbReference type="NCBI Taxonomy" id="663607"/>
    <lineage>
        <taxon>Bacteria</taxon>
        <taxon>Bacillati</taxon>
        <taxon>Actinomycetota</taxon>
        <taxon>Actinomycetes</taxon>
        <taxon>Pseudonocardiales</taxon>
        <taxon>Pseudonocardiaceae</taxon>
        <taxon>Actinomycetospora</taxon>
    </lineage>
</organism>
<keyword evidence="1" id="KW-1133">Transmembrane helix</keyword>
<feature type="transmembrane region" description="Helical" evidence="1">
    <location>
        <begin position="62"/>
        <end position="83"/>
    </location>
</feature>
<dbReference type="EMBL" id="BAABHQ010000008">
    <property type="protein sequence ID" value="GAA4878515.1"/>
    <property type="molecule type" value="Genomic_DNA"/>
</dbReference>
<keyword evidence="1" id="KW-0812">Transmembrane</keyword>
<evidence type="ECO:0000313" key="3">
    <source>
        <dbReference type="Proteomes" id="UP001500457"/>
    </source>
</evidence>